<sequence>MGLAEIPMAQIGDNESLPEELTRSQHVADKIASRVAPSVFGDTTAINVSYIARGAYNHVWLVESSSQATLQPARPAKFVLRICQDNVTSLQPFQSRNHVGCLQWLALNAPEVPIPKLYDWGDGSSSSPGASFTAEEFIEGQRLSAVWPTLAEEQKSSICNQIAKVIVDLGETRFDAIGSLVPTANGTGVGKSVQYGPTVEAAKLFNGRAKFHSPEHYNIGPYQDSKSYVLACYDREMYFYSHADREDIEDFFDTEQDPSDFVESLKRKRREIVDCDTAATHDEPVFRVIDAEPKVLVHEDFHAGNMLVRDGKLVGVLDWDFAGAYPLSQLLGKGQILQISMPYEERTDETEMEEDEWHERYRAAVAEEVRSRSWSQNNIDTLLGEGHEMLNVARMIMFPETQGSDAESMSEE</sequence>
<keyword evidence="5" id="KW-1185">Reference proteome</keyword>
<reference evidence="3 5" key="2">
    <citation type="submission" date="2023-09" db="EMBL/GenBank/DDBJ databases">
        <title>Complete-Gapless Cercospora beticola genome.</title>
        <authorList>
            <person name="Wyatt N.A."/>
            <person name="Spanner R.E."/>
            <person name="Bolton M.D."/>
        </authorList>
    </citation>
    <scope>NUCLEOTIDE SEQUENCE [LARGE SCALE GENOMIC DNA]</scope>
    <source>
        <strain evidence="3">Cb09-40</strain>
    </source>
</reference>
<dbReference type="InterPro" id="IPR002575">
    <property type="entry name" value="Aminoglycoside_PTrfase"/>
</dbReference>
<dbReference type="InterPro" id="IPR011009">
    <property type="entry name" value="Kinase-like_dom_sf"/>
</dbReference>
<dbReference type="Proteomes" id="UP000230605">
    <property type="component" value="Chromosome 4"/>
</dbReference>
<evidence type="ECO:0000313" key="2">
    <source>
        <dbReference type="EMBL" id="PIA92911.1"/>
    </source>
</evidence>
<dbReference type="AlphaFoldDB" id="A0A2G5HK16"/>
<dbReference type="EMBL" id="CP134187">
    <property type="protein sequence ID" value="WPB02406.1"/>
    <property type="molecule type" value="Genomic_DNA"/>
</dbReference>
<organism evidence="2 4">
    <name type="scientific">Cercospora beticola</name>
    <name type="common">Sugarbeet leaf spot fungus</name>
    <dbReference type="NCBI Taxonomy" id="122368"/>
    <lineage>
        <taxon>Eukaryota</taxon>
        <taxon>Fungi</taxon>
        <taxon>Dikarya</taxon>
        <taxon>Ascomycota</taxon>
        <taxon>Pezizomycotina</taxon>
        <taxon>Dothideomycetes</taxon>
        <taxon>Dothideomycetidae</taxon>
        <taxon>Mycosphaerellales</taxon>
        <taxon>Mycosphaerellaceae</taxon>
        <taxon>Cercospora</taxon>
    </lineage>
</organism>
<dbReference type="OrthoDB" id="2906425at2759"/>
<evidence type="ECO:0000259" key="1">
    <source>
        <dbReference type="Pfam" id="PF01636"/>
    </source>
</evidence>
<accession>A0A2G5HK16</accession>
<gene>
    <name evidence="2" type="ORF">CB0940_05102</name>
    <name evidence="3" type="ORF">RHO25_007040</name>
</gene>
<protein>
    <recommendedName>
        <fullName evidence="1">Aminoglycoside phosphotransferase domain-containing protein</fullName>
    </recommendedName>
</protein>
<dbReference type="PANTHER" id="PTHR21310:SF15">
    <property type="entry name" value="AMINOGLYCOSIDE PHOSPHOTRANSFERASE DOMAIN-CONTAINING PROTEIN"/>
    <property type="match status" value="1"/>
</dbReference>
<dbReference type="Gene3D" id="3.90.1200.10">
    <property type="match status" value="1"/>
</dbReference>
<dbReference type="EMBL" id="LKMD01000105">
    <property type="protein sequence ID" value="PIA92911.1"/>
    <property type="molecule type" value="Genomic_DNA"/>
</dbReference>
<evidence type="ECO:0000313" key="5">
    <source>
        <dbReference type="Proteomes" id="UP001302367"/>
    </source>
</evidence>
<name>A0A2G5HK16_CERBT</name>
<dbReference type="Proteomes" id="UP001302367">
    <property type="component" value="Chromosome 4"/>
</dbReference>
<dbReference type="PANTHER" id="PTHR21310">
    <property type="entry name" value="AMINOGLYCOSIDE PHOSPHOTRANSFERASE-RELATED-RELATED"/>
    <property type="match status" value="1"/>
</dbReference>
<reference evidence="2 4" key="1">
    <citation type="submission" date="2015-10" db="EMBL/GenBank/DDBJ databases">
        <title>The cercosporin biosynthetic gene cluster was horizontally transferred to several fungal lineages and shown to be expanded in Cercospora beticola based on microsynteny with recipient genomes.</title>
        <authorList>
            <person name="De Jonge R."/>
            <person name="Ebert M.K."/>
            <person name="Suttle J.C."/>
            <person name="Jurick Ii W.M."/>
            <person name="Secor G.A."/>
            <person name="Thomma B.P."/>
            <person name="Van De Peer Y."/>
            <person name="Bolton M.D."/>
        </authorList>
    </citation>
    <scope>NUCLEOTIDE SEQUENCE [LARGE SCALE GENOMIC DNA]</scope>
    <source>
        <strain evidence="2 4">09-40</strain>
    </source>
</reference>
<feature type="domain" description="Aminoglycoside phosphotransferase" evidence="1">
    <location>
        <begin position="50"/>
        <end position="328"/>
    </location>
</feature>
<proteinExistence type="predicted"/>
<dbReference type="SUPFAM" id="SSF56112">
    <property type="entry name" value="Protein kinase-like (PK-like)"/>
    <property type="match status" value="1"/>
</dbReference>
<evidence type="ECO:0000313" key="3">
    <source>
        <dbReference type="EMBL" id="WPB02406.1"/>
    </source>
</evidence>
<dbReference type="Pfam" id="PF01636">
    <property type="entry name" value="APH"/>
    <property type="match status" value="1"/>
</dbReference>
<dbReference type="InterPro" id="IPR051678">
    <property type="entry name" value="AGP_Transferase"/>
</dbReference>
<evidence type="ECO:0000313" key="4">
    <source>
        <dbReference type="Proteomes" id="UP000230605"/>
    </source>
</evidence>